<feature type="transmembrane region" description="Helical" evidence="2">
    <location>
        <begin position="94"/>
        <end position="115"/>
    </location>
</feature>
<feature type="transmembrane region" description="Helical" evidence="2">
    <location>
        <begin position="33"/>
        <end position="50"/>
    </location>
</feature>
<dbReference type="RefSeq" id="WP_153464616.1">
    <property type="nucleotide sequence ID" value="NZ_WBOF01000001.1"/>
</dbReference>
<dbReference type="Proteomes" id="UP000450000">
    <property type="component" value="Unassembled WGS sequence"/>
</dbReference>
<keyword evidence="2" id="KW-0812">Transmembrane</keyword>
<keyword evidence="2" id="KW-0472">Membrane</keyword>
<dbReference type="GO" id="GO:0016740">
    <property type="term" value="F:transferase activity"/>
    <property type="evidence" value="ECO:0007669"/>
    <property type="project" value="UniProtKB-KW"/>
</dbReference>
<feature type="transmembrane region" description="Helical" evidence="2">
    <location>
        <begin position="226"/>
        <end position="244"/>
    </location>
</feature>
<protein>
    <submittedName>
        <fullName evidence="3">Glycosyltransferase</fullName>
    </submittedName>
</protein>
<gene>
    <name evidence="3" type="ORF">F7Q99_23810</name>
</gene>
<keyword evidence="2" id="KW-1133">Transmembrane helix</keyword>
<dbReference type="AlphaFoldDB" id="A0A6N7KXC3"/>
<accession>A0A6N7KXC3</accession>
<feature type="transmembrane region" description="Helical" evidence="2">
    <location>
        <begin position="317"/>
        <end position="336"/>
    </location>
</feature>
<organism evidence="3 4">
    <name type="scientific">Streptomyces kaniharaensis</name>
    <dbReference type="NCBI Taxonomy" id="212423"/>
    <lineage>
        <taxon>Bacteria</taxon>
        <taxon>Bacillati</taxon>
        <taxon>Actinomycetota</taxon>
        <taxon>Actinomycetes</taxon>
        <taxon>Kitasatosporales</taxon>
        <taxon>Streptomycetaceae</taxon>
        <taxon>Streptomyces</taxon>
    </lineage>
</organism>
<sequence length="622" mass="67275">MTTTVTESLEREAARPADRTSTEGRPTAGRSVWVVRGALPVALALWLLALPRVQLSRMDDLGLLQALPPLYFAALAVLTCGFVVAVRDPRTRQGWLAAYVLGLITLIHATPSILYPTLRYAWAWKHIAIVDAMLRHHGTVQGAGKLDVYNQWPGFFELNGLFLRVTGLPSALGYASWYPVIANVLLMGPLLLLYRSLTKDRRLIWAGIWLYYSAAWVGQDYFSPQAFAYLLFVTVIALVMRQLAALRELAEDGPGASGARAVSSAGEMSRRGGWRPVPFVLLLVLIAAIVSSHQLTPIMLIACLAMLSLPRRNRRTVLPLLAAAVALTFLWDATVARPFMSEHVGSLVTALTSPDHNAVAGFAELSNAAPGQVLASWVDRAMTASVFLLAVAGAVRHRWVRRTSLPLLLVAPLVLLPANAYEGEMLFRAYLLALPAAAFLAATLLLGTRPVGLLRTGVMSAVLLALVGGFLFGYFSKEKMNYFPPGEVAAVRYVTNTPPGSMIVSLTSNEPGGELNYDSHDRFVLAGTSVPDRERLVADPEHVLQGVLQRRDVAGPTYLILSRAQAADCELTGLLPQSTVEQVEAAAARASDLRVVLKNSDAVVYQYVAQAPDQVVGGGSAR</sequence>
<feature type="transmembrane region" description="Helical" evidence="2">
    <location>
        <begin position="176"/>
        <end position="194"/>
    </location>
</feature>
<keyword evidence="4" id="KW-1185">Reference proteome</keyword>
<feature type="transmembrane region" description="Helical" evidence="2">
    <location>
        <begin position="279"/>
        <end position="305"/>
    </location>
</feature>
<keyword evidence="3" id="KW-0808">Transferase</keyword>
<evidence type="ECO:0000256" key="1">
    <source>
        <dbReference type="SAM" id="MobiDB-lite"/>
    </source>
</evidence>
<dbReference type="EMBL" id="WBOF01000001">
    <property type="protein sequence ID" value="MQS15209.1"/>
    <property type="molecule type" value="Genomic_DNA"/>
</dbReference>
<name>A0A6N7KXC3_9ACTN</name>
<feature type="compositionally biased region" description="Basic and acidic residues" evidence="1">
    <location>
        <begin position="8"/>
        <end position="22"/>
    </location>
</feature>
<feature type="transmembrane region" description="Helical" evidence="2">
    <location>
        <begin position="427"/>
        <end position="446"/>
    </location>
</feature>
<evidence type="ECO:0000256" key="2">
    <source>
        <dbReference type="SAM" id="Phobius"/>
    </source>
</evidence>
<feature type="transmembrane region" description="Helical" evidence="2">
    <location>
        <begin position="70"/>
        <end position="87"/>
    </location>
</feature>
<feature type="transmembrane region" description="Helical" evidence="2">
    <location>
        <begin position="453"/>
        <end position="475"/>
    </location>
</feature>
<feature type="region of interest" description="Disordered" evidence="1">
    <location>
        <begin position="1"/>
        <end position="26"/>
    </location>
</feature>
<comment type="caution">
    <text evidence="3">The sequence shown here is derived from an EMBL/GenBank/DDBJ whole genome shotgun (WGS) entry which is preliminary data.</text>
</comment>
<reference evidence="3 4" key="1">
    <citation type="submission" date="2019-09" db="EMBL/GenBank/DDBJ databases">
        <title>Genome Sequences of Streptomyces kaniharaensis ATCC 21070.</title>
        <authorList>
            <person name="Zhu W."/>
            <person name="De Crecy-Lagard V."/>
            <person name="Richards N.G."/>
        </authorList>
    </citation>
    <scope>NUCLEOTIDE SEQUENCE [LARGE SCALE GENOMIC DNA]</scope>
    <source>
        <strain evidence="3 4">SF-557</strain>
    </source>
</reference>
<evidence type="ECO:0000313" key="3">
    <source>
        <dbReference type="EMBL" id="MQS15209.1"/>
    </source>
</evidence>
<proteinExistence type="predicted"/>
<evidence type="ECO:0000313" key="4">
    <source>
        <dbReference type="Proteomes" id="UP000450000"/>
    </source>
</evidence>
<feature type="transmembrane region" description="Helical" evidence="2">
    <location>
        <begin position="374"/>
        <end position="392"/>
    </location>
</feature>
<dbReference type="OrthoDB" id="139907at2"/>